<dbReference type="RefSeq" id="WP_151970669.1">
    <property type="nucleotide sequence ID" value="NZ_AP019860.1"/>
</dbReference>
<reference evidence="2 3" key="1">
    <citation type="submission" date="2019-08" db="EMBL/GenBank/DDBJ databases">
        <title>Complete genome sequence of Candidatus Uab amorphum.</title>
        <authorList>
            <person name="Shiratori T."/>
            <person name="Suzuki S."/>
            <person name="Kakizawa Y."/>
            <person name="Ishida K."/>
        </authorList>
    </citation>
    <scope>NUCLEOTIDE SEQUENCE [LARGE SCALE GENOMIC DNA]</scope>
    <source>
        <strain evidence="2 3">SRT547</strain>
    </source>
</reference>
<organism evidence="2 3">
    <name type="scientific">Uabimicrobium amorphum</name>
    <dbReference type="NCBI Taxonomy" id="2596890"/>
    <lineage>
        <taxon>Bacteria</taxon>
        <taxon>Pseudomonadati</taxon>
        <taxon>Planctomycetota</taxon>
        <taxon>Candidatus Uabimicrobiia</taxon>
        <taxon>Candidatus Uabimicrobiales</taxon>
        <taxon>Candidatus Uabimicrobiaceae</taxon>
        <taxon>Candidatus Uabimicrobium</taxon>
    </lineage>
</organism>
<evidence type="ECO:0000313" key="2">
    <source>
        <dbReference type="EMBL" id="BBM86621.1"/>
    </source>
</evidence>
<evidence type="ECO:0000256" key="1">
    <source>
        <dbReference type="SAM" id="Phobius"/>
    </source>
</evidence>
<feature type="transmembrane region" description="Helical" evidence="1">
    <location>
        <begin position="185"/>
        <end position="202"/>
    </location>
</feature>
<accession>A0A5S9ISI6</accession>
<keyword evidence="1" id="KW-0812">Transmembrane</keyword>
<dbReference type="NCBIfam" id="TIGR02595">
    <property type="entry name" value="PEP_CTERM"/>
    <property type="match status" value="1"/>
</dbReference>
<dbReference type="KEGG" id="uam:UABAM_05007"/>
<gene>
    <name evidence="2" type="ORF">UABAM_05007</name>
</gene>
<dbReference type="AlphaFoldDB" id="A0A5S9ISI6"/>
<evidence type="ECO:0000313" key="3">
    <source>
        <dbReference type="Proteomes" id="UP000326354"/>
    </source>
</evidence>
<name>A0A5S9ISI6_UABAM</name>
<sequence>MKKYLFLFFFLLFSLSAEVINLIPSVSGVLQDVDLDGNFDIVFIVDLIDSQESAGLENRAVFEYDISSIVPGSIINSATVNINETSDPVFGNTNLFGYAGDGVIDVGDAVRTDAFIGNIANGTVDLQITDVTAFIQSLVDNNDPFASFVVDNENLDVIYQFQGTTAGLETELVIDFTAPAVPEPSTYILLLILSIFCFRSRFKNNKTNK</sequence>
<dbReference type="InterPro" id="IPR013424">
    <property type="entry name" value="Ice-binding_C"/>
</dbReference>
<dbReference type="Proteomes" id="UP000326354">
    <property type="component" value="Chromosome"/>
</dbReference>
<keyword evidence="3" id="KW-1185">Reference proteome</keyword>
<proteinExistence type="predicted"/>
<dbReference type="EMBL" id="AP019860">
    <property type="protein sequence ID" value="BBM86621.1"/>
    <property type="molecule type" value="Genomic_DNA"/>
</dbReference>
<protein>
    <recommendedName>
        <fullName evidence="4">PEP-CTERM protein-sorting domain-containing protein</fullName>
    </recommendedName>
</protein>
<keyword evidence="1" id="KW-1133">Transmembrane helix</keyword>
<evidence type="ECO:0008006" key="4">
    <source>
        <dbReference type="Google" id="ProtNLM"/>
    </source>
</evidence>
<keyword evidence="1" id="KW-0472">Membrane</keyword>